<dbReference type="SUPFAM" id="SSF52096">
    <property type="entry name" value="ClpP/crotonase"/>
    <property type="match status" value="1"/>
</dbReference>
<dbReference type="GO" id="GO:0003824">
    <property type="term" value="F:catalytic activity"/>
    <property type="evidence" value="ECO:0007669"/>
    <property type="project" value="UniProtKB-ARBA"/>
</dbReference>
<dbReference type="InterPro" id="IPR029045">
    <property type="entry name" value="ClpP/crotonase-like_dom_sf"/>
</dbReference>
<name>A0AAW3F3V6_BURGA</name>
<dbReference type="NCBIfam" id="TIGR01409">
    <property type="entry name" value="TAT_signal_seq"/>
    <property type="match status" value="1"/>
</dbReference>
<dbReference type="KEGG" id="bgo:BM43_5460"/>
<dbReference type="Gene3D" id="3.90.226.10">
    <property type="entry name" value="2-enoyl-CoA Hydratase, Chain A, domain 1"/>
    <property type="match status" value="1"/>
</dbReference>
<sequence length="344" mass="36915">MSDSCPAAGIDMPMYFDLFTIDRRWSMTDLNDRARRGFLKTAAVLGGTSALGALSGPAEAQGAAPGMTPTPEVAPTRLDEVPLASGAKLSVERRGQVVLLGINRPANQNRVDPETFELLAEAYYRYNHDPSLRAAVLFGHGEQFSRGIDIDGFRALGNKTPIALSGTINPLATTPSPRLTKPLVAVAHGDTWDMGHELFLVGDIRVAAADTRFGQDENTHGRFPGGGSTVRFVREAGWGNAMRYILTGDHWSAEEAYRMGTVQAIAPDAKAALELAVQIAGRIAACGPLGIQASLASAHLAIDPAENAALFKLTEQYRGLFQSQDFVEGRRAELEGRQPVFQGK</sequence>
<dbReference type="InterPro" id="IPR001753">
    <property type="entry name" value="Enoyl-CoA_hydra/iso"/>
</dbReference>
<dbReference type="Gene3D" id="1.10.12.10">
    <property type="entry name" value="Lyase 2-enoyl-coa Hydratase, Chain A, domain 2"/>
    <property type="match status" value="1"/>
</dbReference>
<dbReference type="InterPro" id="IPR014748">
    <property type="entry name" value="Enoyl-CoA_hydra_C"/>
</dbReference>
<dbReference type="PANTHER" id="PTHR43802">
    <property type="entry name" value="ENOYL-COA HYDRATASE"/>
    <property type="match status" value="1"/>
</dbReference>
<proteinExistence type="inferred from homology"/>
<dbReference type="InterPro" id="IPR019546">
    <property type="entry name" value="TAT_signal_bac_arc"/>
</dbReference>
<dbReference type="Proteomes" id="UP000029590">
    <property type="component" value="Unassembled WGS sequence"/>
</dbReference>
<dbReference type="PROSITE" id="PS51318">
    <property type="entry name" value="TAT"/>
    <property type="match status" value="1"/>
</dbReference>
<dbReference type="AlphaFoldDB" id="A0AAW3F3V6"/>
<evidence type="ECO:0000256" key="1">
    <source>
        <dbReference type="ARBA" id="ARBA00005254"/>
    </source>
</evidence>
<evidence type="ECO:0000313" key="2">
    <source>
        <dbReference type="EMBL" id="KGC15393.1"/>
    </source>
</evidence>
<dbReference type="CDD" id="cd06558">
    <property type="entry name" value="crotonase-like"/>
    <property type="match status" value="1"/>
</dbReference>
<accession>A0AAW3F3V6</accession>
<evidence type="ECO:0000313" key="3">
    <source>
        <dbReference type="Proteomes" id="UP000029590"/>
    </source>
</evidence>
<comment type="caution">
    <text evidence="2">The sequence shown here is derived from an EMBL/GenBank/DDBJ whole genome shotgun (WGS) entry which is preliminary data.</text>
</comment>
<dbReference type="PANTHER" id="PTHR43802:SF1">
    <property type="entry name" value="IP11341P-RELATED"/>
    <property type="match status" value="1"/>
</dbReference>
<dbReference type="Pfam" id="PF00378">
    <property type="entry name" value="ECH_1"/>
    <property type="match status" value="1"/>
</dbReference>
<dbReference type="EMBL" id="JPGG01000016">
    <property type="protein sequence ID" value="KGC15393.1"/>
    <property type="molecule type" value="Genomic_DNA"/>
</dbReference>
<reference evidence="2 3" key="1">
    <citation type="submission" date="2014-04" db="EMBL/GenBank/DDBJ databases">
        <authorList>
            <person name="Bishop-Lilly K.A."/>
            <person name="Broomall S.M."/>
            <person name="Chain P.S."/>
            <person name="Chertkov O."/>
            <person name="Coyne S.R."/>
            <person name="Daligault H.E."/>
            <person name="Davenport K.W."/>
            <person name="Erkkila T."/>
            <person name="Frey K.G."/>
            <person name="Gibbons H.S."/>
            <person name="Gu W."/>
            <person name="Jaissle J."/>
            <person name="Johnson S.L."/>
            <person name="Koroleva G.I."/>
            <person name="Ladner J.T."/>
            <person name="Lo C.-C."/>
            <person name="Minogue T.D."/>
            <person name="Munk C."/>
            <person name="Palacios G.F."/>
            <person name="Redden C.L."/>
            <person name="Rosenzweig C.N."/>
            <person name="Scholz M.B."/>
            <person name="Teshima H."/>
            <person name="Xu Y."/>
        </authorList>
    </citation>
    <scope>NUCLEOTIDE SEQUENCE [LARGE SCALE GENOMIC DNA]</scope>
    <source>
        <strain evidence="3">gladioli</strain>
    </source>
</reference>
<gene>
    <name evidence="2" type="ORF">DM48_2306</name>
</gene>
<protein>
    <submittedName>
        <fullName evidence="2">Tat (Twin-arginine translocation) pathway signal sequence domain protein</fullName>
    </submittedName>
</protein>
<organism evidence="2 3">
    <name type="scientific">Burkholderia gladioli</name>
    <name type="common">Pseudomonas marginata</name>
    <name type="synonym">Phytomonas marginata</name>
    <dbReference type="NCBI Taxonomy" id="28095"/>
    <lineage>
        <taxon>Bacteria</taxon>
        <taxon>Pseudomonadati</taxon>
        <taxon>Pseudomonadota</taxon>
        <taxon>Betaproteobacteria</taxon>
        <taxon>Burkholderiales</taxon>
        <taxon>Burkholderiaceae</taxon>
        <taxon>Burkholderia</taxon>
    </lineage>
</organism>
<comment type="similarity">
    <text evidence="1">Belongs to the enoyl-CoA hydratase/isomerase family.</text>
</comment>
<dbReference type="InterPro" id="IPR006311">
    <property type="entry name" value="TAT_signal"/>
</dbReference>